<dbReference type="InterPro" id="IPR013325">
    <property type="entry name" value="RNA_pol_sigma_r2"/>
</dbReference>
<feature type="domain" description="RNA polymerase sigma factor 70 region 4 type 2" evidence="6">
    <location>
        <begin position="113"/>
        <end position="162"/>
    </location>
</feature>
<dbReference type="Gene3D" id="1.10.1740.10">
    <property type="match status" value="1"/>
</dbReference>
<accession>A0A0D7W0L7</accession>
<dbReference type="STRING" id="1382798.PK35_10300"/>
<dbReference type="RefSeq" id="WP_044626630.1">
    <property type="nucleotide sequence ID" value="NZ_JTDV01000008.1"/>
</dbReference>
<dbReference type="AlphaFoldDB" id="A0A0D7W0L7"/>
<dbReference type="InterPro" id="IPR007627">
    <property type="entry name" value="RNA_pol_sigma70_r2"/>
</dbReference>
<dbReference type="Pfam" id="PF04542">
    <property type="entry name" value="Sigma70_r2"/>
    <property type="match status" value="1"/>
</dbReference>
<evidence type="ECO:0000259" key="5">
    <source>
        <dbReference type="Pfam" id="PF04542"/>
    </source>
</evidence>
<dbReference type="InterPro" id="IPR014284">
    <property type="entry name" value="RNA_pol_sigma-70_dom"/>
</dbReference>
<feature type="domain" description="RNA polymerase sigma-70 region 2" evidence="5">
    <location>
        <begin position="18"/>
        <end position="82"/>
    </location>
</feature>
<dbReference type="InterPro" id="IPR013324">
    <property type="entry name" value="RNA_pol_sigma_r3/r4-like"/>
</dbReference>
<dbReference type="InterPro" id="IPR036388">
    <property type="entry name" value="WH-like_DNA-bd_sf"/>
</dbReference>
<dbReference type="GO" id="GO:0006352">
    <property type="term" value="P:DNA-templated transcription initiation"/>
    <property type="evidence" value="ECO:0007669"/>
    <property type="project" value="InterPro"/>
</dbReference>
<dbReference type="Pfam" id="PF08281">
    <property type="entry name" value="Sigma70_r4_2"/>
    <property type="match status" value="1"/>
</dbReference>
<dbReference type="NCBIfam" id="TIGR02937">
    <property type="entry name" value="sigma70-ECF"/>
    <property type="match status" value="1"/>
</dbReference>
<dbReference type="CDD" id="cd06171">
    <property type="entry name" value="Sigma70_r4"/>
    <property type="match status" value="1"/>
</dbReference>
<dbReference type="PANTHER" id="PTHR43133">
    <property type="entry name" value="RNA POLYMERASE ECF-TYPE SIGMA FACTO"/>
    <property type="match status" value="1"/>
</dbReference>
<comment type="caution">
    <text evidence="7">The sequence shown here is derived from an EMBL/GenBank/DDBJ whole genome shotgun (WGS) entry which is preliminary data.</text>
</comment>
<dbReference type="GO" id="GO:0003677">
    <property type="term" value="F:DNA binding"/>
    <property type="evidence" value="ECO:0007669"/>
    <property type="project" value="InterPro"/>
</dbReference>
<keyword evidence="4" id="KW-0804">Transcription</keyword>
<dbReference type="InterPro" id="IPR039425">
    <property type="entry name" value="RNA_pol_sigma-70-like"/>
</dbReference>
<dbReference type="EMBL" id="JTDV01000008">
    <property type="protein sequence ID" value="KJD32584.1"/>
    <property type="molecule type" value="Genomic_DNA"/>
</dbReference>
<proteinExistence type="inferred from homology"/>
<protein>
    <submittedName>
        <fullName evidence="7">RNA polymerase sigma-70 factor</fullName>
    </submittedName>
</protein>
<dbReference type="Gene3D" id="1.10.10.10">
    <property type="entry name" value="Winged helix-like DNA-binding domain superfamily/Winged helix DNA-binding domain"/>
    <property type="match status" value="1"/>
</dbReference>
<name>A0A0D7W0L7_9FLAO</name>
<evidence type="ECO:0000259" key="6">
    <source>
        <dbReference type="Pfam" id="PF08281"/>
    </source>
</evidence>
<dbReference type="Proteomes" id="UP000032361">
    <property type="component" value="Unassembled WGS sequence"/>
</dbReference>
<dbReference type="SUPFAM" id="SSF88659">
    <property type="entry name" value="Sigma3 and sigma4 domains of RNA polymerase sigma factors"/>
    <property type="match status" value="1"/>
</dbReference>
<evidence type="ECO:0000313" key="8">
    <source>
        <dbReference type="Proteomes" id="UP000032361"/>
    </source>
</evidence>
<dbReference type="OrthoDB" id="659855at2"/>
<evidence type="ECO:0000313" key="7">
    <source>
        <dbReference type="EMBL" id="KJD32584.1"/>
    </source>
</evidence>
<organism evidence="7 8">
    <name type="scientific">Neotamlana nanhaiensis</name>
    <dbReference type="NCBI Taxonomy" id="1382798"/>
    <lineage>
        <taxon>Bacteria</taxon>
        <taxon>Pseudomonadati</taxon>
        <taxon>Bacteroidota</taxon>
        <taxon>Flavobacteriia</taxon>
        <taxon>Flavobacteriales</taxon>
        <taxon>Flavobacteriaceae</taxon>
        <taxon>Neotamlana</taxon>
    </lineage>
</organism>
<reference evidence="7 8" key="1">
    <citation type="journal article" date="2015" name="Antonie Van Leeuwenhoek">
        <title>Tamlana nanhaiensis sp. nov., isolated from surface seawater collected from the South China Sea.</title>
        <authorList>
            <person name="Liu X."/>
            <person name="Lai Q."/>
            <person name="Du Y."/>
            <person name="Li G."/>
            <person name="Sun F."/>
            <person name="Shao Z."/>
        </authorList>
    </citation>
    <scope>NUCLEOTIDE SEQUENCE [LARGE SCALE GENOMIC DNA]</scope>
    <source>
        <strain evidence="7 8">FHC16</strain>
    </source>
</reference>
<dbReference type="SUPFAM" id="SSF88946">
    <property type="entry name" value="Sigma2 domain of RNA polymerase sigma factors"/>
    <property type="match status" value="1"/>
</dbReference>
<sequence>MSSPKPSLCEETHFNSFYLKHIQAANNFAFYKCGDQAASLDFVQEAFAKIWENCSKVDFTKAKTYLFTTVNNLFLNKVRHEKVVLSYAKAAPYQDVTNQSPEYLLEEEEFKAKLERVISNLTEEQREVFLLNRIEEKKYREIAELLNISQKTVEKRMSAALKVLRENIDGVSI</sequence>
<dbReference type="InterPro" id="IPR013249">
    <property type="entry name" value="RNA_pol_sigma70_r4_t2"/>
</dbReference>
<gene>
    <name evidence="7" type="ORF">PK35_10300</name>
</gene>
<keyword evidence="2" id="KW-0805">Transcription regulation</keyword>
<keyword evidence="8" id="KW-1185">Reference proteome</keyword>
<evidence type="ECO:0000256" key="1">
    <source>
        <dbReference type="ARBA" id="ARBA00010641"/>
    </source>
</evidence>
<dbReference type="PATRIC" id="fig|1382798.3.peg.3411"/>
<keyword evidence="3" id="KW-0731">Sigma factor</keyword>
<evidence type="ECO:0000256" key="2">
    <source>
        <dbReference type="ARBA" id="ARBA00023015"/>
    </source>
</evidence>
<comment type="similarity">
    <text evidence="1">Belongs to the sigma-70 factor family. ECF subfamily.</text>
</comment>
<evidence type="ECO:0000256" key="4">
    <source>
        <dbReference type="ARBA" id="ARBA00023163"/>
    </source>
</evidence>
<evidence type="ECO:0000256" key="3">
    <source>
        <dbReference type="ARBA" id="ARBA00023082"/>
    </source>
</evidence>
<dbReference type="PANTHER" id="PTHR43133:SF46">
    <property type="entry name" value="RNA POLYMERASE SIGMA-70 FACTOR ECF SUBFAMILY"/>
    <property type="match status" value="1"/>
</dbReference>
<dbReference type="GO" id="GO:0016987">
    <property type="term" value="F:sigma factor activity"/>
    <property type="evidence" value="ECO:0007669"/>
    <property type="project" value="UniProtKB-KW"/>
</dbReference>